<comment type="similarity">
    <text evidence="11">Belongs to the G-protein coupled receptor 1 family.</text>
</comment>
<evidence type="ECO:0000256" key="2">
    <source>
        <dbReference type="ARBA" id="ARBA00004141"/>
    </source>
</evidence>
<comment type="subcellular location">
    <subcellularLocation>
        <location evidence="2">Membrane</location>
        <topology evidence="2">Multi-pass membrane protein</topology>
    </subcellularLocation>
</comment>
<keyword evidence="9 11" id="KW-0675">Receptor</keyword>
<gene>
    <name evidence="14" type="ORF">LYPA_23C019106</name>
</gene>
<evidence type="ECO:0000256" key="10">
    <source>
        <dbReference type="ARBA" id="ARBA00023224"/>
    </source>
</evidence>
<comment type="function">
    <text evidence="1">Putative odorant or sperm cell receptor.</text>
</comment>
<evidence type="ECO:0000256" key="6">
    <source>
        <dbReference type="ARBA" id="ARBA00022989"/>
    </source>
</evidence>
<dbReference type="Gene3D" id="1.20.1070.10">
    <property type="entry name" value="Rhodopsin 7-helix transmembrane proteins"/>
    <property type="match status" value="2"/>
</dbReference>
<dbReference type="Pfam" id="PF13853">
    <property type="entry name" value="7tm_4"/>
    <property type="match status" value="1"/>
</dbReference>
<feature type="transmembrane region" description="Helical" evidence="12">
    <location>
        <begin position="94"/>
        <end position="120"/>
    </location>
</feature>
<evidence type="ECO:0000256" key="5">
    <source>
        <dbReference type="ARBA" id="ARBA00022725"/>
    </source>
</evidence>
<keyword evidence="5" id="KW-0552">Olfaction</keyword>
<dbReference type="PROSITE" id="PS50262">
    <property type="entry name" value="G_PROTEIN_RECEP_F1_2"/>
    <property type="match status" value="1"/>
</dbReference>
<evidence type="ECO:0000256" key="1">
    <source>
        <dbReference type="ARBA" id="ARBA00003929"/>
    </source>
</evidence>
<evidence type="ECO:0000259" key="13">
    <source>
        <dbReference type="PROSITE" id="PS50262"/>
    </source>
</evidence>
<dbReference type="GO" id="GO:0071396">
    <property type="term" value="P:cellular response to lipid"/>
    <property type="evidence" value="ECO:0007669"/>
    <property type="project" value="UniProtKB-ARBA"/>
</dbReference>
<evidence type="ECO:0000313" key="15">
    <source>
        <dbReference type="Proteomes" id="UP000386466"/>
    </source>
</evidence>
<dbReference type="GO" id="GO:0004984">
    <property type="term" value="F:olfactory receptor activity"/>
    <property type="evidence" value="ECO:0007669"/>
    <property type="project" value="InterPro"/>
</dbReference>
<dbReference type="PROSITE" id="PS00237">
    <property type="entry name" value="G_PROTEIN_RECEP_F1_1"/>
    <property type="match status" value="2"/>
</dbReference>
<dbReference type="InterPro" id="IPR000276">
    <property type="entry name" value="GPCR_Rhodpsn"/>
</dbReference>
<dbReference type="InterPro" id="IPR050402">
    <property type="entry name" value="OR51/52/56-like"/>
</dbReference>
<feature type="domain" description="G-protein coupled receptors family 1 profile" evidence="13">
    <location>
        <begin position="41"/>
        <end position="444"/>
    </location>
</feature>
<keyword evidence="4 11" id="KW-0812">Transmembrane</keyword>
<dbReference type="PRINTS" id="PR00245">
    <property type="entry name" value="OLFACTORYR"/>
</dbReference>
<feature type="transmembrane region" description="Helical" evidence="12">
    <location>
        <begin position="25"/>
        <end position="48"/>
    </location>
</feature>
<dbReference type="AlphaFoldDB" id="A0A485P1Z3"/>
<dbReference type="GO" id="GO:0004930">
    <property type="term" value="F:G protein-coupled receptor activity"/>
    <property type="evidence" value="ECO:0007669"/>
    <property type="project" value="UniProtKB-KW"/>
</dbReference>
<dbReference type="CDD" id="cd15222">
    <property type="entry name" value="7tmA_OR51-like"/>
    <property type="match status" value="1"/>
</dbReference>
<dbReference type="GO" id="GO:0005886">
    <property type="term" value="C:plasma membrane"/>
    <property type="evidence" value="ECO:0007669"/>
    <property type="project" value="TreeGrafter"/>
</dbReference>
<keyword evidence="15" id="KW-1185">Reference proteome</keyword>
<accession>A0A485P1Z3</accession>
<keyword evidence="8 12" id="KW-0472">Membrane</keyword>
<evidence type="ECO:0000256" key="9">
    <source>
        <dbReference type="ARBA" id="ARBA00023170"/>
    </source>
</evidence>
<sequence>MGLFNVTHPASFLLTGIPGLESSHAWLAGPLCVMYAVALGGNTVILQAVRVEPSLHEPMYYFLSMLSFSDVAMSMATLPTVLRTFCLNARNIAFDACLIQMFLIHSFSMMESGILLAMSFDRYVAICDPLRYAAVLTNEVIARIGIAVAAQSFIILLPLLFLFKRLPICRSNVLSHSYCLHPDMMKLACADITINSIYGFFVLVSTFGMDMFLIFLSYVLILHSVMAIASREERLKVLNTCVSHILAVLVFYMFLIHSFSMMESGILLAMSFDRYVAICDPLHYAAVLTNEVIAGIGIAVAARSFITLFPLLFLFKRLPICRSNVLSHSYCLHPDMMKLACADITINSIYGFFVLVSTFGMDMFLIFLSYVLILHSVMAIASREERLKVLNTCVSHILAVLVFYVPMIGVSTVHRFGKHAPRYVHVLMSNVYLFVPPVLNPLIYSAKTKEIRRTIVGMFRRMKT</sequence>
<dbReference type="EMBL" id="CAAGRJ010025889">
    <property type="protein sequence ID" value="VFV38308.1"/>
    <property type="molecule type" value="Genomic_DNA"/>
</dbReference>
<dbReference type="PRINTS" id="PR00237">
    <property type="entry name" value="GPCRRHODOPSN"/>
</dbReference>
<name>A0A485P1Z3_LYNPA</name>
<dbReference type="InterPro" id="IPR017452">
    <property type="entry name" value="GPCR_Rhodpsn_7TM"/>
</dbReference>
<evidence type="ECO:0000256" key="12">
    <source>
        <dbReference type="SAM" id="Phobius"/>
    </source>
</evidence>
<evidence type="ECO:0000256" key="11">
    <source>
        <dbReference type="RuleBase" id="RU000688"/>
    </source>
</evidence>
<evidence type="ECO:0000256" key="3">
    <source>
        <dbReference type="ARBA" id="ARBA00022606"/>
    </source>
</evidence>
<organism evidence="14 15">
    <name type="scientific">Lynx pardinus</name>
    <name type="common">Iberian lynx</name>
    <name type="synonym">Felis pardina</name>
    <dbReference type="NCBI Taxonomy" id="191816"/>
    <lineage>
        <taxon>Eukaryota</taxon>
        <taxon>Metazoa</taxon>
        <taxon>Chordata</taxon>
        <taxon>Craniata</taxon>
        <taxon>Vertebrata</taxon>
        <taxon>Euteleostomi</taxon>
        <taxon>Mammalia</taxon>
        <taxon>Eutheria</taxon>
        <taxon>Laurasiatheria</taxon>
        <taxon>Carnivora</taxon>
        <taxon>Feliformia</taxon>
        <taxon>Felidae</taxon>
        <taxon>Felinae</taxon>
        <taxon>Lynx</taxon>
    </lineage>
</organism>
<keyword evidence="3" id="KW-0716">Sensory transduction</keyword>
<feature type="transmembrane region" description="Helical" evidence="12">
    <location>
        <begin position="60"/>
        <end position="82"/>
    </location>
</feature>
<reference evidence="14 15" key="1">
    <citation type="submission" date="2019-01" db="EMBL/GenBank/DDBJ databases">
        <authorList>
            <person name="Alioto T."/>
            <person name="Alioto T."/>
        </authorList>
    </citation>
    <scope>NUCLEOTIDE SEQUENCE [LARGE SCALE GENOMIC DNA]</scope>
</reference>
<feature type="transmembrane region" description="Helical" evidence="12">
    <location>
        <begin position="393"/>
        <end position="411"/>
    </location>
</feature>
<feature type="transmembrane region" description="Helical" evidence="12">
    <location>
        <begin position="241"/>
        <end position="262"/>
    </location>
</feature>
<protein>
    <submittedName>
        <fullName evidence="14">Olfactory receptor 51i2</fullName>
    </submittedName>
</protein>
<keyword evidence="7 11" id="KW-0297">G-protein coupled receptor</keyword>
<proteinExistence type="inferred from homology"/>
<feature type="transmembrane region" description="Helical" evidence="12">
    <location>
        <begin position="140"/>
        <end position="163"/>
    </location>
</feature>
<evidence type="ECO:0000313" key="14">
    <source>
        <dbReference type="EMBL" id="VFV38308.1"/>
    </source>
</evidence>
<feature type="transmembrane region" description="Helical" evidence="12">
    <location>
        <begin position="336"/>
        <end position="357"/>
    </location>
</feature>
<feature type="transmembrane region" description="Helical" evidence="12">
    <location>
        <begin position="211"/>
        <end position="229"/>
    </location>
</feature>
<keyword evidence="10 11" id="KW-0807">Transducer</keyword>
<dbReference type="PANTHER" id="PTHR26450:SF112">
    <property type="entry name" value="OLFACTORY RECEPTOR 51I2"/>
    <property type="match status" value="1"/>
</dbReference>
<evidence type="ECO:0000256" key="7">
    <source>
        <dbReference type="ARBA" id="ARBA00023040"/>
    </source>
</evidence>
<evidence type="ECO:0000256" key="8">
    <source>
        <dbReference type="ARBA" id="ARBA00023136"/>
    </source>
</evidence>
<dbReference type="FunFam" id="1.20.1070.10:FF:000002">
    <property type="entry name" value="Olfactory receptor"/>
    <property type="match status" value="2"/>
</dbReference>
<feature type="transmembrane region" description="Helical" evidence="12">
    <location>
        <begin position="292"/>
        <end position="315"/>
    </location>
</feature>
<evidence type="ECO:0000256" key="4">
    <source>
        <dbReference type="ARBA" id="ARBA00022692"/>
    </source>
</evidence>
<feature type="transmembrane region" description="Helical" evidence="12">
    <location>
        <begin position="423"/>
        <end position="443"/>
    </location>
</feature>
<dbReference type="PANTHER" id="PTHR26450">
    <property type="entry name" value="OLFACTORY RECEPTOR 56B1-RELATED"/>
    <property type="match status" value="1"/>
</dbReference>
<dbReference type="SUPFAM" id="SSF81321">
    <property type="entry name" value="Family A G protein-coupled receptor-like"/>
    <property type="match status" value="2"/>
</dbReference>
<dbReference type="Proteomes" id="UP000386466">
    <property type="component" value="Unassembled WGS sequence"/>
</dbReference>
<feature type="transmembrane region" description="Helical" evidence="12">
    <location>
        <begin position="363"/>
        <end position="381"/>
    </location>
</feature>
<keyword evidence="6 12" id="KW-1133">Transmembrane helix</keyword>
<dbReference type="InterPro" id="IPR000725">
    <property type="entry name" value="Olfact_rcpt"/>
</dbReference>